<evidence type="ECO:0000313" key="3">
    <source>
        <dbReference type="Proteomes" id="UP001437256"/>
    </source>
</evidence>
<dbReference type="EMBL" id="JBBXMP010000110">
    <property type="protein sequence ID" value="KAL0062254.1"/>
    <property type="molecule type" value="Genomic_DNA"/>
</dbReference>
<sequence>MASNDNISQVPSVVDGTHNAPSSTTTGTQIQDTTTALVERIEARIRTLEERLAADRDNNSAVDTAVPTSSNKTCTAPAHSEAVGHARPSSASGSTAASGIVCPSCNSVVTFSQPEDRWYTVWCGHQVGWIKGHSRAMNLTLNVSGQGFRYSPTGEQGARALYHEKQLAGDVHVVDDPFFVNVVYNVDEGALFP</sequence>
<feature type="compositionally biased region" description="Polar residues" evidence="1">
    <location>
        <begin position="59"/>
        <end position="74"/>
    </location>
</feature>
<accession>A0ABR2ZM27</accession>
<organism evidence="2 3">
    <name type="scientific">Marasmius tenuissimus</name>
    <dbReference type="NCBI Taxonomy" id="585030"/>
    <lineage>
        <taxon>Eukaryota</taxon>
        <taxon>Fungi</taxon>
        <taxon>Dikarya</taxon>
        <taxon>Basidiomycota</taxon>
        <taxon>Agaricomycotina</taxon>
        <taxon>Agaricomycetes</taxon>
        <taxon>Agaricomycetidae</taxon>
        <taxon>Agaricales</taxon>
        <taxon>Marasmiineae</taxon>
        <taxon>Marasmiaceae</taxon>
        <taxon>Marasmius</taxon>
    </lineage>
</organism>
<protein>
    <submittedName>
        <fullName evidence="2">Uncharacterized protein</fullName>
    </submittedName>
</protein>
<evidence type="ECO:0000256" key="1">
    <source>
        <dbReference type="SAM" id="MobiDB-lite"/>
    </source>
</evidence>
<keyword evidence="3" id="KW-1185">Reference proteome</keyword>
<proteinExistence type="predicted"/>
<reference evidence="2 3" key="1">
    <citation type="submission" date="2024-05" db="EMBL/GenBank/DDBJ databases">
        <title>A draft genome resource for the thread blight pathogen Marasmius tenuissimus strain MS-2.</title>
        <authorList>
            <person name="Yulfo-Soto G.E."/>
            <person name="Baruah I.K."/>
            <person name="Amoako-Attah I."/>
            <person name="Bukari Y."/>
            <person name="Meinhardt L.W."/>
            <person name="Bailey B.A."/>
            <person name="Cohen S.P."/>
        </authorList>
    </citation>
    <scope>NUCLEOTIDE SEQUENCE [LARGE SCALE GENOMIC DNA]</scope>
    <source>
        <strain evidence="2 3">MS-2</strain>
    </source>
</reference>
<comment type="caution">
    <text evidence="2">The sequence shown here is derived from an EMBL/GenBank/DDBJ whole genome shotgun (WGS) entry which is preliminary data.</text>
</comment>
<evidence type="ECO:0000313" key="2">
    <source>
        <dbReference type="EMBL" id="KAL0062254.1"/>
    </source>
</evidence>
<name>A0ABR2ZM27_9AGAR</name>
<feature type="region of interest" description="Disordered" evidence="1">
    <location>
        <begin position="56"/>
        <end position="90"/>
    </location>
</feature>
<dbReference type="Proteomes" id="UP001437256">
    <property type="component" value="Unassembled WGS sequence"/>
</dbReference>
<feature type="compositionally biased region" description="Polar residues" evidence="1">
    <location>
        <begin position="1"/>
        <end position="11"/>
    </location>
</feature>
<gene>
    <name evidence="2" type="ORF">AAF712_010884</name>
</gene>
<feature type="compositionally biased region" description="Low complexity" evidence="1">
    <location>
        <begin position="24"/>
        <end position="34"/>
    </location>
</feature>
<feature type="region of interest" description="Disordered" evidence="1">
    <location>
        <begin position="1"/>
        <end position="34"/>
    </location>
</feature>